<evidence type="ECO:0000313" key="3">
    <source>
        <dbReference type="EMBL" id="KAG8464940.1"/>
    </source>
</evidence>
<evidence type="ECO:0000256" key="2">
    <source>
        <dbReference type="SAM" id="Phobius"/>
    </source>
</evidence>
<dbReference type="EMBL" id="JAGTXO010000011">
    <property type="protein sequence ID" value="KAG8464940.1"/>
    <property type="molecule type" value="Genomic_DNA"/>
</dbReference>
<feature type="region of interest" description="Disordered" evidence="1">
    <location>
        <begin position="505"/>
        <end position="528"/>
    </location>
</feature>
<evidence type="ECO:0000256" key="1">
    <source>
        <dbReference type="SAM" id="MobiDB-lite"/>
    </source>
</evidence>
<keyword evidence="4" id="KW-1185">Reference proteome</keyword>
<feature type="transmembrane region" description="Helical" evidence="2">
    <location>
        <begin position="146"/>
        <end position="171"/>
    </location>
</feature>
<dbReference type="Proteomes" id="UP000751190">
    <property type="component" value="Unassembled WGS sequence"/>
</dbReference>
<dbReference type="OrthoDB" id="423576at2759"/>
<feature type="transmembrane region" description="Helical" evidence="2">
    <location>
        <begin position="100"/>
        <end position="126"/>
    </location>
</feature>
<name>A0A8J5XLA7_DIALT</name>
<sequence length="633" mass="68344">MRPPSTDGSTDGSTDAIRERISAMIEARRLRRWRVQRPLLTLSFALVLLGLLAVALGLTYPRAMPWNFRWGYVLMFLAGWVLALTAMSGDVAFMRATICLHVLIAAGACVRLMPIAANAASALHAALSSAEPIGHRRLASLVADTLMLTTNAAVVMLLAGVVPAAILLASCRGMLSPVRLMHVAFKELCIFDGVVSPTYVLFVLAELLRERPDREVAAAFGTLALMTAALSAVGLRDARLRSRVHGFLAMRGHGVSAAAGIAEMLDGVKASCVLRHAASTFRAVSLHEFTREHLREPAPTPAPDARHVRGVTRGPRTPITDRRAPSARASVEPLDARARARSTLDSDMDDGGGALRDAVDVAPPISRRMHDAHAPVEAPPAREVSRPVKLGRVDAFISHSWHDPPEAKWEALQSWRAEFCALHGREPLVWFDRCCIDQSNIAAQLPALPVYLAGCNTLLVLLGPTYFQRLWCVVELYIFYQSHLPTPAEEKIWIMTLDTPWPPSPAHGVQRCGDGASEDPTGAAEGSAGARQRVRLAALAAASRFDAQDASAALASDEERLLAVIDGCGDGMDDFSRWIRALATKKLQEARLPLPRTVARGSAREPDGRETRPARGSGLLGHGRRSTAPLALP</sequence>
<feature type="transmembrane region" description="Helical" evidence="2">
    <location>
        <begin position="216"/>
        <end position="235"/>
    </location>
</feature>
<gene>
    <name evidence="3" type="ORF">KFE25_012303</name>
</gene>
<comment type="caution">
    <text evidence="3">The sequence shown here is derived from an EMBL/GenBank/DDBJ whole genome shotgun (WGS) entry which is preliminary data.</text>
</comment>
<keyword evidence="2" id="KW-0472">Membrane</keyword>
<proteinExistence type="predicted"/>
<keyword evidence="2" id="KW-0812">Transmembrane</keyword>
<reference evidence="3" key="1">
    <citation type="submission" date="2021-05" db="EMBL/GenBank/DDBJ databases">
        <title>The genome of the haptophyte Pavlova lutheri (Diacronema luteri, Pavlovales) - a model for lipid biosynthesis in eukaryotic algae.</title>
        <authorList>
            <person name="Hulatt C.J."/>
            <person name="Posewitz M.C."/>
        </authorList>
    </citation>
    <scope>NUCLEOTIDE SEQUENCE</scope>
    <source>
        <strain evidence="3">NIVA-4/92</strain>
    </source>
</reference>
<feature type="transmembrane region" description="Helical" evidence="2">
    <location>
        <begin position="72"/>
        <end position="93"/>
    </location>
</feature>
<feature type="region of interest" description="Disordered" evidence="1">
    <location>
        <begin position="595"/>
        <end position="633"/>
    </location>
</feature>
<keyword evidence="2" id="KW-1133">Transmembrane helix</keyword>
<feature type="region of interest" description="Disordered" evidence="1">
    <location>
        <begin position="293"/>
        <end position="335"/>
    </location>
</feature>
<dbReference type="AlphaFoldDB" id="A0A8J5XLA7"/>
<evidence type="ECO:0000313" key="4">
    <source>
        <dbReference type="Proteomes" id="UP000751190"/>
    </source>
</evidence>
<evidence type="ECO:0008006" key="5">
    <source>
        <dbReference type="Google" id="ProtNLM"/>
    </source>
</evidence>
<protein>
    <recommendedName>
        <fullName evidence="5">TIR domain-containing protein</fullName>
    </recommendedName>
</protein>
<feature type="transmembrane region" description="Helical" evidence="2">
    <location>
        <begin position="39"/>
        <end position="60"/>
    </location>
</feature>
<feature type="compositionally biased region" description="Basic and acidic residues" evidence="1">
    <location>
        <begin position="602"/>
        <end position="613"/>
    </location>
</feature>
<organism evidence="3 4">
    <name type="scientific">Diacronema lutheri</name>
    <name type="common">Unicellular marine alga</name>
    <name type="synonym">Monochrysis lutheri</name>
    <dbReference type="NCBI Taxonomy" id="2081491"/>
    <lineage>
        <taxon>Eukaryota</taxon>
        <taxon>Haptista</taxon>
        <taxon>Haptophyta</taxon>
        <taxon>Pavlovophyceae</taxon>
        <taxon>Pavlovales</taxon>
        <taxon>Pavlovaceae</taxon>
        <taxon>Diacronema</taxon>
    </lineage>
</organism>
<accession>A0A8J5XLA7</accession>